<reference evidence="3 4" key="1">
    <citation type="submission" date="2015-09" db="EMBL/GenBank/DDBJ databases">
        <title>Draft genome of the parasitic nematode Teladorsagia circumcincta isolate WARC Sus (inbred).</title>
        <authorList>
            <person name="Mitreva M."/>
        </authorList>
    </citation>
    <scope>NUCLEOTIDE SEQUENCE [LARGE SCALE GENOMIC DNA]</scope>
    <source>
        <strain evidence="3 4">S</strain>
    </source>
</reference>
<comment type="similarity">
    <text evidence="1">Belongs to the sel-1 family.</text>
</comment>
<protein>
    <submittedName>
        <fullName evidence="3">Sel1 repeat protein</fullName>
    </submittedName>
</protein>
<keyword evidence="4" id="KW-1185">Reference proteome</keyword>
<gene>
    <name evidence="3" type="ORF">TELCIR_01440</name>
</gene>
<dbReference type="GO" id="GO:0036503">
    <property type="term" value="P:ERAD pathway"/>
    <property type="evidence" value="ECO:0007669"/>
    <property type="project" value="TreeGrafter"/>
</dbReference>
<proteinExistence type="inferred from homology"/>
<evidence type="ECO:0000256" key="2">
    <source>
        <dbReference type="SAM" id="MobiDB-lite"/>
    </source>
</evidence>
<dbReference type="AlphaFoldDB" id="A0A2G9V421"/>
<sequence>MNILADLAISPDDIELVEENTVPPPPPPLTPGEEYTPEKPAENRFLERGRGHGAEGKKAAYRLLDQAAQSGHTDAMKLMAYAHLFGDRARWSIDEAKKIFEELAENGSPDAQLGLAFMHATGLGMPKSNQAKALVYYMFSALGGNPLAQMAMVGLGQLYLTGGRGVEQNFDLANKYFSSAAESGHAGAFAFLGKMYLDGTHITPQDNTTAFNLFLRSADKGNQNGQAGLGVMYLQGRGVRKDYEKAYRLFSLAAEQGWVDAQLYLGEMYFRIGVLRQCTTAVEFYKNVAERGRWSERLMEAYAAYKEGRRDEAAIKYLFLAELGYEPAQTNIAYILDRGEADSLFPSSKENVLERAIVQWQRAANQEYPLARIKLGDYHYYGWGTPADYQQAAQHYKLAVERHATAQAMFNLGLMHEQGLGITRVGYLRIPYPSFRYLSFLQTESVLLKAKAKSPFLPILDYFLSKSRKGTYNIGIMMADIYTFKKTSGMK</sequence>
<feature type="compositionally biased region" description="Basic and acidic residues" evidence="2">
    <location>
        <begin position="36"/>
        <end position="53"/>
    </location>
</feature>
<name>A0A2G9V421_TELCI</name>
<dbReference type="OrthoDB" id="27934at2759"/>
<feature type="region of interest" description="Disordered" evidence="2">
    <location>
        <begin position="17"/>
        <end position="53"/>
    </location>
</feature>
<dbReference type="InterPro" id="IPR050767">
    <property type="entry name" value="Sel1_AlgK"/>
</dbReference>
<evidence type="ECO:0000256" key="1">
    <source>
        <dbReference type="ARBA" id="ARBA00038101"/>
    </source>
</evidence>
<dbReference type="Proteomes" id="UP000230423">
    <property type="component" value="Unassembled WGS sequence"/>
</dbReference>
<evidence type="ECO:0000313" key="3">
    <source>
        <dbReference type="EMBL" id="PIO76470.1"/>
    </source>
</evidence>
<dbReference type="SMART" id="SM00671">
    <property type="entry name" value="SEL1"/>
    <property type="match status" value="8"/>
</dbReference>
<dbReference type="Gene3D" id="1.25.40.10">
    <property type="entry name" value="Tetratricopeptide repeat domain"/>
    <property type="match status" value="3"/>
</dbReference>
<dbReference type="EMBL" id="KZ345049">
    <property type="protein sequence ID" value="PIO76470.1"/>
    <property type="molecule type" value="Genomic_DNA"/>
</dbReference>
<dbReference type="Pfam" id="PF08238">
    <property type="entry name" value="Sel1"/>
    <property type="match status" value="9"/>
</dbReference>
<organism evidence="3 4">
    <name type="scientific">Teladorsagia circumcincta</name>
    <name type="common">Brown stomach worm</name>
    <name type="synonym">Ostertagia circumcincta</name>
    <dbReference type="NCBI Taxonomy" id="45464"/>
    <lineage>
        <taxon>Eukaryota</taxon>
        <taxon>Metazoa</taxon>
        <taxon>Ecdysozoa</taxon>
        <taxon>Nematoda</taxon>
        <taxon>Chromadorea</taxon>
        <taxon>Rhabditida</taxon>
        <taxon>Rhabditina</taxon>
        <taxon>Rhabditomorpha</taxon>
        <taxon>Strongyloidea</taxon>
        <taxon>Trichostrongylidae</taxon>
        <taxon>Teladorsagia</taxon>
    </lineage>
</organism>
<accession>A0A2G9V421</accession>
<dbReference type="InterPro" id="IPR011990">
    <property type="entry name" value="TPR-like_helical_dom_sf"/>
</dbReference>
<dbReference type="SUPFAM" id="SSF81901">
    <property type="entry name" value="HCP-like"/>
    <property type="match status" value="3"/>
</dbReference>
<dbReference type="InterPro" id="IPR006597">
    <property type="entry name" value="Sel1-like"/>
</dbReference>
<dbReference type="PANTHER" id="PTHR11102">
    <property type="entry name" value="SEL-1-LIKE PROTEIN"/>
    <property type="match status" value="1"/>
</dbReference>
<evidence type="ECO:0000313" key="4">
    <source>
        <dbReference type="Proteomes" id="UP000230423"/>
    </source>
</evidence>
<dbReference type="PANTHER" id="PTHR11102:SF147">
    <property type="entry name" value="SEL1L ADAPTOR SUBUNIT OF ERAD E3 UBIQUITIN LIGASE"/>
    <property type="match status" value="1"/>
</dbReference>
<dbReference type="GO" id="GO:0005789">
    <property type="term" value="C:endoplasmic reticulum membrane"/>
    <property type="evidence" value="ECO:0007669"/>
    <property type="project" value="TreeGrafter"/>
</dbReference>